<proteinExistence type="predicted"/>
<name>A0A2S7F1Z3_9XANT</name>
<comment type="caution">
    <text evidence="2">The sequence shown here is derived from an EMBL/GenBank/DDBJ whole genome shotgun (WGS) entry which is preliminary data.</text>
</comment>
<protein>
    <submittedName>
        <fullName evidence="2">Uncharacterized protein</fullName>
    </submittedName>
</protein>
<evidence type="ECO:0000313" key="2">
    <source>
        <dbReference type="EMBL" id="PPU99440.1"/>
    </source>
</evidence>
<evidence type="ECO:0000313" key="3">
    <source>
        <dbReference type="Proteomes" id="UP000238261"/>
    </source>
</evidence>
<organism evidence="2 3">
    <name type="scientific">Xanthomonas hyacinthi</name>
    <dbReference type="NCBI Taxonomy" id="56455"/>
    <lineage>
        <taxon>Bacteria</taxon>
        <taxon>Pseudomonadati</taxon>
        <taxon>Pseudomonadota</taxon>
        <taxon>Gammaproteobacteria</taxon>
        <taxon>Lysobacterales</taxon>
        <taxon>Lysobacteraceae</taxon>
        <taxon>Xanthomonas</taxon>
    </lineage>
</organism>
<keyword evidence="1" id="KW-1133">Transmembrane helix</keyword>
<keyword evidence="3" id="KW-1185">Reference proteome</keyword>
<keyword evidence="1" id="KW-0812">Transmembrane</keyword>
<accession>A0A2S7F1Z3</accession>
<reference evidence="3" key="1">
    <citation type="submission" date="2016-08" db="EMBL/GenBank/DDBJ databases">
        <authorList>
            <person name="Merda D."/>
            <person name="Briand M."/>
            <person name="Taghouti G."/>
            <person name="Carrere S."/>
            <person name="Gouzy J."/>
            <person name="Portier P."/>
            <person name="Jacques M.-A."/>
            <person name="Fischer-Le Saux M."/>
        </authorList>
    </citation>
    <scope>NUCLEOTIDE SEQUENCE [LARGE SCALE GENOMIC DNA]</scope>
    <source>
        <strain evidence="3">CFBP1156</strain>
    </source>
</reference>
<gene>
    <name evidence="2" type="ORF">XhyaCFBP1156_04055</name>
</gene>
<dbReference type="AlphaFoldDB" id="A0A2S7F1Z3"/>
<feature type="transmembrane region" description="Helical" evidence="1">
    <location>
        <begin position="31"/>
        <end position="52"/>
    </location>
</feature>
<evidence type="ECO:0000256" key="1">
    <source>
        <dbReference type="SAM" id="Phobius"/>
    </source>
</evidence>
<keyword evidence="1" id="KW-0472">Membrane</keyword>
<sequence>MRKLVFYGCIALGAGVGVLLGADQGSWGLAVLFGLKLALVGLALGGLLTFFGGKPMKRKRTKANPRRD</sequence>
<dbReference type="RefSeq" id="WP_046979028.1">
    <property type="nucleotide sequence ID" value="NZ_CP043476.1"/>
</dbReference>
<dbReference type="EMBL" id="MDEG01000002">
    <property type="protein sequence ID" value="PPU99440.1"/>
    <property type="molecule type" value="Genomic_DNA"/>
</dbReference>
<dbReference type="Proteomes" id="UP000238261">
    <property type="component" value="Unassembled WGS sequence"/>
</dbReference>